<evidence type="ECO:0000256" key="3">
    <source>
        <dbReference type="ARBA" id="ARBA00022737"/>
    </source>
</evidence>
<sequence length="192" mass="21263">MLVNLSQVCVATYDHHQGSARALAWDPLSNGQVFSSGARDGAICVWDLRQSSPAIHIHRAHNRSRRKRVPHSAGVTSLVYLENGQLVSSGSENAIVQGWDLKMPTDPISQSQDVSKTRTNNTRPHGISSLAYAAKRGRIYAACTDGSVYTLDSHLSSSLVPNEPSFLYHDTQRHNTLYAHQWGLMVCRRERA</sequence>
<dbReference type="AlphaFoldDB" id="A0AAF0F628"/>
<dbReference type="GO" id="GO:0043161">
    <property type="term" value="P:proteasome-mediated ubiquitin-dependent protein catabolic process"/>
    <property type="evidence" value="ECO:0007669"/>
    <property type="project" value="TreeGrafter"/>
</dbReference>
<dbReference type="Gene3D" id="2.130.10.10">
    <property type="entry name" value="YVTN repeat-like/Quinoprotein amine dehydrogenase"/>
    <property type="match status" value="1"/>
</dbReference>
<evidence type="ECO:0000313" key="8">
    <source>
        <dbReference type="Proteomes" id="UP001214628"/>
    </source>
</evidence>
<reference evidence="7" key="1">
    <citation type="submission" date="2023-02" db="EMBL/GenBank/DDBJ databases">
        <title>Mating type loci evolution in Malassezia.</title>
        <authorList>
            <person name="Coelho M.A."/>
        </authorList>
    </citation>
    <scope>NUCLEOTIDE SEQUENCE</scope>
    <source>
        <strain evidence="7">CBS 14136</strain>
    </source>
</reference>
<dbReference type="GO" id="GO:0030674">
    <property type="term" value="F:protein-macromolecule adaptor activity"/>
    <property type="evidence" value="ECO:0007669"/>
    <property type="project" value="TreeGrafter"/>
</dbReference>
<protein>
    <submittedName>
        <fullName evidence="7">Uncharacterized protein</fullName>
    </submittedName>
</protein>
<dbReference type="InterPro" id="IPR001680">
    <property type="entry name" value="WD40_rpt"/>
</dbReference>
<keyword evidence="2 6" id="KW-0853">WD repeat</keyword>
<gene>
    <name evidence="7" type="ORF">MPSI1_000155</name>
</gene>
<dbReference type="GO" id="GO:0005634">
    <property type="term" value="C:nucleus"/>
    <property type="evidence" value="ECO:0007669"/>
    <property type="project" value="TreeGrafter"/>
</dbReference>
<dbReference type="InterPro" id="IPR036322">
    <property type="entry name" value="WD40_repeat_dom_sf"/>
</dbReference>
<dbReference type="EMBL" id="CP118375">
    <property type="protein sequence ID" value="WFD41525.1"/>
    <property type="molecule type" value="Genomic_DNA"/>
</dbReference>
<dbReference type="PROSITE" id="PS50294">
    <property type="entry name" value="WD_REPEATS_REGION"/>
    <property type="match status" value="1"/>
</dbReference>
<evidence type="ECO:0000256" key="1">
    <source>
        <dbReference type="ARBA" id="ARBA00004906"/>
    </source>
</evidence>
<dbReference type="PANTHER" id="PTHR22852:SF0">
    <property type="entry name" value="DENTICLELESS PROTEIN HOMOLOG"/>
    <property type="match status" value="1"/>
</dbReference>
<evidence type="ECO:0000256" key="5">
    <source>
        <dbReference type="ARBA" id="ARBA00038344"/>
    </source>
</evidence>
<dbReference type="PANTHER" id="PTHR22852">
    <property type="entry name" value="LETHAL 2 DENTICLELESS PROTEIN RETINOIC ACID-REGULATED NUCLEAR MATRIX-ASSOCIATED PROTEIN"/>
    <property type="match status" value="1"/>
</dbReference>
<evidence type="ECO:0000256" key="6">
    <source>
        <dbReference type="PROSITE-ProRule" id="PRU00221"/>
    </source>
</evidence>
<comment type="similarity">
    <text evidence="5">Belongs to the WD repeat cdt2 family.</text>
</comment>
<keyword evidence="8" id="KW-1185">Reference proteome</keyword>
<proteinExistence type="inferred from homology"/>
<dbReference type="PROSITE" id="PS50082">
    <property type="entry name" value="WD_REPEATS_2"/>
    <property type="match status" value="2"/>
</dbReference>
<feature type="repeat" description="WD" evidence="6">
    <location>
        <begin position="68"/>
        <end position="102"/>
    </location>
</feature>
<dbReference type="InterPro" id="IPR051865">
    <property type="entry name" value="WD-repeat_CDT2_adapter"/>
</dbReference>
<keyword evidence="4" id="KW-0833">Ubl conjugation pathway</keyword>
<dbReference type="InterPro" id="IPR019775">
    <property type="entry name" value="WD40_repeat_CS"/>
</dbReference>
<dbReference type="SUPFAM" id="SSF50978">
    <property type="entry name" value="WD40 repeat-like"/>
    <property type="match status" value="1"/>
</dbReference>
<organism evidence="7 8">
    <name type="scientific">Malassezia psittaci</name>
    <dbReference type="NCBI Taxonomy" id="1821823"/>
    <lineage>
        <taxon>Eukaryota</taxon>
        <taxon>Fungi</taxon>
        <taxon>Dikarya</taxon>
        <taxon>Basidiomycota</taxon>
        <taxon>Ustilaginomycotina</taxon>
        <taxon>Malasseziomycetes</taxon>
        <taxon>Malasseziales</taxon>
        <taxon>Malasseziaceae</taxon>
        <taxon>Malassezia</taxon>
    </lineage>
</organism>
<keyword evidence="3" id="KW-0677">Repeat</keyword>
<comment type="pathway">
    <text evidence="1">Protein modification; protein ubiquitination.</text>
</comment>
<dbReference type="InterPro" id="IPR015943">
    <property type="entry name" value="WD40/YVTN_repeat-like_dom_sf"/>
</dbReference>
<evidence type="ECO:0000256" key="2">
    <source>
        <dbReference type="ARBA" id="ARBA00022574"/>
    </source>
</evidence>
<evidence type="ECO:0000313" key="7">
    <source>
        <dbReference type="EMBL" id="WFD41525.1"/>
    </source>
</evidence>
<name>A0AAF0F628_9BASI</name>
<dbReference type="Proteomes" id="UP001214628">
    <property type="component" value="Chromosome 1"/>
</dbReference>
<feature type="repeat" description="WD" evidence="6">
    <location>
        <begin position="13"/>
        <end position="56"/>
    </location>
</feature>
<accession>A0AAF0F628</accession>
<dbReference type="SMART" id="SM00320">
    <property type="entry name" value="WD40"/>
    <property type="match status" value="3"/>
</dbReference>
<dbReference type="Pfam" id="PF00400">
    <property type="entry name" value="WD40"/>
    <property type="match status" value="2"/>
</dbReference>
<evidence type="ECO:0000256" key="4">
    <source>
        <dbReference type="ARBA" id="ARBA00022786"/>
    </source>
</evidence>
<dbReference type="PROSITE" id="PS00678">
    <property type="entry name" value="WD_REPEATS_1"/>
    <property type="match status" value="1"/>
</dbReference>